<name>A0ABM9NMU7_9GAMM</name>
<dbReference type="Pfam" id="PF05717">
    <property type="entry name" value="TnpB_IS66"/>
    <property type="match status" value="1"/>
</dbReference>
<evidence type="ECO:0000313" key="2">
    <source>
        <dbReference type="EMBL" id="CAL1241983.1"/>
    </source>
</evidence>
<evidence type="ECO:0008006" key="4">
    <source>
        <dbReference type="Google" id="ProtNLM"/>
    </source>
</evidence>
<keyword evidence="3" id="KW-1185">Reference proteome</keyword>
<evidence type="ECO:0000313" key="3">
    <source>
        <dbReference type="Proteomes" id="UP001497493"/>
    </source>
</evidence>
<dbReference type="EMBL" id="OZ026885">
    <property type="protein sequence ID" value="CAL1241983.1"/>
    <property type="molecule type" value="Genomic_DNA"/>
</dbReference>
<proteinExistence type="inferred from homology"/>
<sequence length="227" mass="23626">MTEKMPALSRPLVVGRKRDGRRCYDPEAKRELVEACLQPGVSVAGMALEHGLNANVLRKWIDDSRGAAASATADPPASLPAFAPVVSITTPEPPGSARSVALPNGVKLELRGVGPEELPPLLSCLAGLPCFASNRGLKVYLHREPVDGRKAINGLALLVEQSLGLDPFAPAVFVFSNRAGSGQAPAVGPHRFLADAQAAGSRSFSLAEGGGGRRAHRGAIALAVGRY</sequence>
<reference evidence="2 3" key="1">
    <citation type="submission" date="2024-04" db="EMBL/GenBank/DDBJ databases">
        <authorList>
            <person name="Cremers G."/>
        </authorList>
    </citation>
    <scope>NUCLEOTIDE SEQUENCE [LARGE SCALE GENOMIC DNA]</scope>
    <source>
        <strain evidence="2">MeCH1-AG</strain>
        <plasmid evidence="2 3">2</plasmid>
    </source>
</reference>
<organism evidence="2 3">
    <name type="scientific">Candidatus Methylocalor cossyra</name>
    <dbReference type="NCBI Taxonomy" id="3108543"/>
    <lineage>
        <taxon>Bacteria</taxon>
        <taxon>Pseudomonadati</taxon>
        <taxon>Pseudomonadota</taxon>
        <taxon>Gammaproteobacteria</taxon>
        <taxon>Methylococcales</taxon>
        <taxon>Methylococcaceae</taxon>
        <taxon>Candidatus Methylocalor</taxon>
    </lineage>
</organism>
<dbReference type="SUPFAM" id="SSF46689">
    <property type="entry name" value="Homeodomain-like"/>
    <property type="match status" value="1"/>
</dbReference>
<gene>
    <name evidence="2" type="ORF">MECH1_V1_P0051</name>
</gene>
<dbReference type="Proteomes" id="UP001497493">
    <property type="component" value="Plasmid 2"/>
</dbReference>
<dbReference type="InterPro" id="IPR009057">
    <property type="entry name" value="Homeodomain-like_sf"/>
</dbReference>
<accession>A0ABM9NMU7</accession>
<dbReference type="InterPro" id="IPR008878">
    <property type="entry name" value="Transposase_IS66_Orf2"/>
</dbReference>
<dbReference type="Pfam" id="PF01527">
    <property type="entry name" value="HTH_Tnp_1"/>
    <property type="match status" value="1"/>
</dbReference>
<protein>
    <recommendedName>
        <fullName evidence="4">Transposase</fullName>
    </recommendedName>
</protein>
<evidence type="ECO:0000256" key="1">
    <source>
        <dbReference type="ARBA" id="ARBA00009964"/>
    </source>
</evidence>
<comment type="similarity">
    <text evidence="1">Belongs to the transposase 8 family.</text>
</comment>
<dbReference type="InterPro" id="IPR002514">
    <property type="entry name" value="Transposase_8"/>
</dbReference>
<dbReference type="NCBIfam" id="NF047595">
    <property type="entry name" value="IS66_ISRel24_TnpA"/>
    <property type="match status" value="1"/>
</dbReference>
<keyword evidence="2" id="KW-0614">Plasmid</keyword>
<geneLocation type="plasmid" evidence="2 3">
    <name>2</name>
</geneLocation>